<keyword evidence="5" id="KW-0539">Nucleus</keyword>
<organism evidence="6 7">
    <name type="scientific">Romanomermis culicivorax</name>
    <name type="common">Nematode worm</name>
    <dbReference type="NCBI Taxonomy" id="13658"/>
    <lineage>
        <taxon>Eukaryota</taxon>
        <taxon>Metazoa</taxon>
        <taxon>Ecdysozoa</taxon>
        <taxon>Nematoda</taxon>
        <taxon>Enoplea</taxon>
        <taxon>Dorylaimia</taxon>
        <taxon>Mermithida</taxon>
        <taxon>Mermithoidea</taxon>
        <taxon>Mermithidae</taxon>
        <taxon>Romanomermis</taxon>
    </lineage>
</organism>
<dbReference type="WBParaSite" id="nRc.2.0.1.t37856-RA">
    <property type="protein sequence ID" value="nRc.2.0.1.t37856-RA"/>
    <property type="gene ID" value="nRc.2.0.1.g37856"/>
</dbReference>
<dbReference type="SUPFAM" id="SSF53098">
    <property type="entry name" value="Ribonuclease H-like"/>
    <property type="match status" value="1"/>
</dbReference>
<accession>A0A915KIN1</accession>
<dbReference type="Proteomes" id="UP000887565">
    <property type="component" value="Unplaced"/>
</dbReference>
<keyword evidence="4" id="KW-0862">Zinc</keyword>
<dbReference type="GO" id="GO:0005634">
    <property type="term" value="C:nucleus"/>
    <property type="evidence" value="ECO:0007669"/>
    <property type="project" value="UniProtKB-SubCell"/>
</dbReference>
<evidence type="ECO:0000313" key="6">
    <source>
        <dbReference type="Proteomes" id="UP000887565"/>
    </source>
</evidence>
<name>A0A915KIN1_ROMCU</name>
<keyword evidence="6" id="KW-1185">Reference proteome</keyword>
<keyword evidence="2" id="KW-0479">Metal-binding</keyword>
<comment type="subcellular location">
    <subcellularLocation>
        <location evidence="1">Nucleus</location>
    </subcellularLocation>
</comment>
<dbReference type="PANTHER" id="PTHR46481">
    <property type="entry name" value="ZINC FINGER BED DOMAIN-CONTAINING PROTEIN 4"/>
    <property type="match status" value="1"/>
</dbReference>
<dbReference type="GO" id="GO:0008270">
    <property type="term" value="F:zinc ion binding"/>
    <property type="evidence" value="ECO:0007669"/>
    <property type="project" value="UniProtKB-KW"/>
</dbReference>
<evidence type="ECO:0000256" key="3">
    <source>
        <dbReference type="ARBA" id="ARBA00022771"/>
    </source>
</evidence>
<dbReference type="InterPro" id="IPR012337">
    <property type="entry name" value="RNaseH-like_sf"/>
</dbReference>
<evidence type="ECO:0000256" key="2">
    <source>
        <dbReference type="ARBA" id="ARBA00022723"/>
    </source>
</evidence>
<evidence type="ECO:0000256" key="1">
    <source>
        <dbReference type="ARBA" id="ARBA00004123"/>
    </source>
</evidence>
<evidence type="ECO:0000313" key="7">
    <source>
        <dbReference type="WBParaSite" id="nRc.2.0.1.t37856-RA"/>
    </source>
</evidence>
<keyword evidence="3" id="KW-0863">Zinc-finger</keyword>
<protein>
    <submittedName>
        <fullName evidence="7">Transposase</fullName>
    </submittedName>
</protein>
<dbReference type="AlphaFoldDB" id="A0A915KIN1"/>
<proteinExistence type="predicted"/>
<sequence length="161" mass="18169">MIALDDQPFSMAGNLGFTRLMKLVAPEYSLKSQTAYKQQFKALYKTVHIILRDSAANIKKAIKDLEFESVSCIVHQLNLVVNDAIGKQFLVKKTIGDCKKIVGLMNRSDPARKTFKVIQKEIDIEKLPLKLLQPPQRPVFPRSSCSAGLASFVRQKETDYL</sequence>
<dbReference type="PANTHER" id="PTHR46481:SF10">
    <property type="entry name" value="ZINC FINGER BED DOMAIN-CONTAINING PROTEIN 39"/>
    <property type="match status" value="1"/>
</dbReference>
<reference evidence="7" key="1">
    <citation type="submission" date="2022-11" db="UniProtKB">
        <authorList>
            <consortium name="WormBaseParasite"/>
        </authorList>
    </citation>
    <scope>IDENTIFICATION</scope>
</reference>
<evidence type="ECO:0000256" key="4">
    <source>
        <dbReference type="ARBA" id="ARBA00022833"/>
    </source>
</evidence>
<evidence type="ECO:0000256" key="5">
    <source>
        <dbReference type="ARBA" id="ARBA00023242"/>
    </source>
</evidence>
<dbReference type="InterPro" id="IPR052035">
    <property type="entry name" value="ZnF_BED_domain_contain"/>
</dbReference>